<reference evidence="1" key="1">
    <citation type="submission" date="2022-03" db="EMBL/GenBank/DDBJ databases">
        <authorList>
            <person name="Martin C."/>
        </authorList>
    </citation>
    <scope>NUCLEOTIDE SEQUENCE</scope>
</reference>
<dbReference type="Proteomes" id="UP000749559">
    <property type="component" value="Unassembled WGS sequence"/>
</dbReference>
<evidence type="ECO:0000313" key="1">
    <source>
        <dbReference type="EMBL" id="CAH1778554.1"/>
    </source>
</evidence>
<accession>A0A8J1UQL1</accession>
<dbReference type="Gene3D" id="1.20.140.150">
    <property type="match status" value="1"/>
</dbReference>
<comment type="caution">
    <text evidence="1">The sequence shown here is derived from an EMBL/GenBank/DDBJ whole genome shotgun (WGS) entry which is preliminary data.</text>
</comment>
<protein>
    <submittedName>
        <fullName evidence="1">Uncharacterized protein</fullName>
    </submittedName>
</protein>
<sequence>MAGMDESTMHIKLTLALLILANIANIVMMATPEWMSYMVWDEGAWWFYGMWFRCRTQTAYTVCDGIPTNRAPGMHPWFVATQVFANFGFSTLILALIANLLYIYVGYCYRKLDDSKWLAMLVSFLSWVSCVLIFFASVIFAFKYNEESRGLFGLRLSYSWGMSVVCWMSSGLAGSFAARDAYITWKIYEHEGSLYNYAGTGNESVYTAPSVARPGIRYNQEFEQ</sequence>
<evidence type="ECO:0000313" key="2">
    <source>
        <dbReference type="Proteomes" id="UP000749559"/>
    </source>
</evidence>
<proteinExistence type="predicted"/>
<keyword evidence="2" id="KW-1185">Reference proteome</keyword>
<dbReference type="AlphaFoldDB" id="A0A8J1UQL1"/>
<organism evidence="1 2">
    <name type="scientific">Owenia fusiformis</name>
    <name type="common">Polychaete worm</name>
    <dbReference type="NCBI Taxonomy" id="6347"/>
    <lineage>
        <taxon>Eukaryota</taxon>
        <taxon>Metazoa</taxon>
        <taxon>Spiralia</taxon>
        <taxon>Lophotrochozoa</taxon>
        <taxon>Annelida</taxon>
        <taxon>Polychaeta</taxon>
        <taxon>Sedentaria</taxon>
        <taxon>Canalipalpata</taxon>
        <taxon>Sabellida</taxon>
        <taxon>Oweniida</taxon>
        <taxon>Oweniidae</taxon>
        <taxon>Owenia</taxon>
    </lineage>
</organism>
<name>A0A8J1UQL1_OWEFU</name>
<dbReference type="EMBL" id="CAIIXF020000003">
    <property type="protein sequence ID" value="CAH1778554.1"/>
    <property type="molecule type" value="Genomic_DNA"/>
</dbReference>
<gene>
    <name evidence="1" type="ORF">OFUS_LOCUS5457</name>
</gene>